<dbReference type="PANTHER" id="PTHR42648:SF11">
    <property type="entry name" value="TRANSPOSON TY4-P GAG-POL POLYPROTEIN"/>
    <property type="match status" value="1"/>
</dbReference>
<evidence type="ECO:0000256" key="9">
    <source>
        <dbReference type="ARBA" id="ARBA00022908"/>
    </source>
</evidence>
<dbReference type="GO" id="GO:0003887">
    <property type="term" value="F:DNA-directed DNA polymerase activity"/>
    <property type="evidence" value="ECO:0007669"/>
    <property type="project" value="UniProtKB-KW"/>
</dbReference>
<keyword evidence="11" id="KW-0808">Transferase</keyword>
<dbReference type="GO" id="GO:0015074">
    <property type="term" value="P:DNA integration"/>
    <property type="evidence" value="ECO:0007669"/>
    <property type="project" value="UniProtKB-KW"/>
</dbReference>
<dbReference type="GO" id="GO:0005634">
    <property type="term" value="C:nucleus"/>
    <property type="evidence" value="ECO:0007669"/>
    <property type="project" value="UniProtKB-ARBA"/>
</dbReference>
<gene>
    <name evidence="19" type="ORF">BP5553_05804</name>
</gene>
<dbReference type="GO" id="GO:0006310">
    <property type="term" value="P:DNA recombination"/>
    <property type="evidence" value="ECO:0007669"/>
    <property type="project" value="UniProtKB-KW"/>
</dbReference>
<evidence type="ECO:0000256" key="4">
    <source>
        <dbReference type="ARBA" id="ARBA00022723"/>
    </source>
</evidence>
<dbReference type="PROSITE" id="PS50994">
    <property type="entry name" value="INTEGRASE"/>
    <property type="match status" value="1"/>
</dbReference>
<keyword evidence="3" id="KW-0540">Nuclease</keyword>
<keyword evidence="7" id="KW-0460">Magnesium</keyword>
<keyword evidence="2" id="KW-0548">Nucleotidyltransferase</keyword>
<dbReference type="InterPro" id="IPR036397">
    <property type="entry name" value="RNaseH_sf"/>
</dbReference>
<accession>A0A370TLP4</accession>
<evidence type="ECO:0000256" key="13">
    <source>
        <dbReference type="ARBA" id="ARBA00023172"/>
    </source>
</evidence>
<evidence type="ECO:0000256" key="12">
    <source>
        <dbReference type="ARBA" id="ARBA00023125"/>
    </source>
</evidence>
<dbReference type="Pfam" id="PF25597">
    <property type="entry name" value="SH3_retrovirus"/>
    <property type="match status" value="1"/>
</dbReference>
<comment type="catalytic activity">
    <reaction evidence="15">
        <text>DNA(n) + a 2'-deoxyribonucleoside 5'-triphosphate = DNA(n+1) + diphosphate</text>
        <dbReference type="Rhea" id="RHEA:22508"/>
        <dbReference type="Rhea" id="RHEA-COMP:17339"/>
        <dbReference type="Rhea" id="RHEA-COMP:17340"/>
        <dbReference type="ChEBI" id="CHEBI:33019"/>
        <dbReference type="ChEBI" id="CHEBI:61560"/>
        <dbReference type="ChEBI" id="CHEBI:173112"/>
        <dbReference type="EC" id="2.7.7.49"/>
    </reaction>
</comment>
<dbReference type="Proteomes" id="UP000254866">
    <property type="component" value="Unassembled WGS sequence"/>
</dbReference>
<dbReference type="GeneID" id="43598653"/>
<dbReference type="GO" id="GO:0003677">
    <property type="term" value="F:DNA binding"/>
    <property type="evidence" value="ECO:0007669"/>
    <property type="project" value="UniProtKB-KW"/>
</dbReference>
<feature type="compositionally biased region" description="Polar residues" evidence="17">
    <location>
        <begin position="877"/>
        <end position="906"/>
    </location>
</feature>
<name>A0A370TLP4_9HELO</name>
<keyword evidence="9" id="KW-0229">DNA integration</keyword>
<dbReference type="GO" id="GO:0003723">
    <property type="term" value="F:RNA binding"/>
    <property type="evidence" value="ECO:0007669"/>
    <property type="project" value="UniProtKB-KW"/>
</dbReference>
<keyword evidence="6" id="KW-0378">Hydrolase</keyword>
<dbReference type="GO" id="GO:0003964">
    <property type="term" value="F:RNA-directed DNA polymerase activity"/>
    <property type="evidence" value="ECO:0007669"/>
    <property type="project" value="UniProtKB-KW"/>
</dbReference>
<organism evidence="19 20">
    <name type="scientific">Venustampulla echinocandica</name>
    <dbReference type="NCBI Taxonomy" id="2656787"/>
    <lineage>
        <taxon>Eukaryota</taxon>
        <taxon>Fungi</taxon>
        <taxon>Dikarya</taxon>
        <taxon>Ascomycota</taxon>
        <taxon>Pezizomycotina</taxon>
        <taxon>Leotiomycetes</taxon>
        <taxon>Helotiales</taxon>
        <taxon>Pleuroascaceae</taxon>
        <taxon>Venustampulla</taxon>
    </lineage>
</organism>
<dbReference type="InterPro" id="IPR013103">
    <property type="entry name" value="RVT_2"/>
</dbReference>
<feature type="compositionally biased region" description="Basic and acidic residues" evidence="17">
    <location>
        <begin position="970"/>
        <end position="980"/>
    </location>
</feature>
<dbReference type="EMBL" id="NPIC01000004">
    <property type="protein sequence ID" value="RDL36452.1"/>
    <property type="molecule type" value="Genomic_DNA"/>
</dbReference>
<comment type="caution">
    <text evidence="19">The sequence shown here is derived from an EMBL/GenBank/DDBJ whole genome shotgun (WGS) entry which is preliminary data.</text>
</comment>
<keyword evidence="10" id="KW-0695">RNA-directed DNA polymerase</keyword>
<feature type="region of interest" description="Disordered" evidence="17">
    <location>
        <begin position="877"/>
        <end position="986"/>
    </location>
</feature>
<feature type="region of interest" description="Disordered" evidence="17">
    <location>
        <begin position="46"/>
        <end position="75"/>
    </location>
</feature>
<keyword evidence="1" id="KW-0815">Transposition</keyword>
<keyword evidence="20" id="KW-1185">Reference proteome</keyword>
<dbReference type="GO" id="GO:0016787">
    <property type="term" value="F:hydrolase activity"/>
    <property type="evidence" value="ECO:0007669"/>
    <property type="project" value="UniProtKB-KW"/>
</dbReference>
<evidence type="ECO:0000256" key="5">
    <source>
        <dbReference type="ARBA" id="ARBA00022759"/>
    </source>
</evidence>
<evidence type="ECO:0000256" key="11">
    <source>
        <dbReference type="ARBA" id="ARBA00022932"/>
    </source>
</evidence>
<evidence type="ECO:0000256" key="16">
    <source>
        <dbReference type="ARBA" id="ARBA00049244"/>
    </source>
</evidence>
<dbReference type="CDD" id="cd09272">
    <property type="entry name" value="RNase_HI_RT_Ty1"/>
    <property type="match status" value="1"/>
</dbReference>
<keyword evidence="12" id="KW-0238">DNA-binding</keyword>
<evidence type="ECO:0000256" key="17">
    <source>
        <dbReference type="SAM" id="MobiDB-lite"/>
    </source>
</evidence>
<evidence type="ECO:0000259" key="18">
    <source>
        <dbReference type="PROSITE" id="PS50994"/>
    </source>
</evidence>
<keyword evidence="5" id="KW-0255">Endonuclease</keyword>
<evidence type="ECO:0000256" key="15">
    <source>
        <dbReference type="ARBA" id="ARBA00048173"/>
    </source>
</evidence>
<dbReference type="GO" id="GO:0004519">
    <property type="term" value="F:endonuclease activity"/>
    <property type="evidence" value="ECO:0007669"/>
    <property type="project" value="UniProtKB-KW"/>
</dbReference>
<dbReference type="InterPro" id="IPR001584">
    <property type="entry name" value="Integrase_cat-core"/>
</dbReference>
<feature type="region of interest" description="Disordered" evidence="17">
    <location>
        <begin position="261"/>
        <end position="286"/>
    </location>
</feature>
<keyword evidence="11" id="KW-0239">DNA-directed DNA polymerase</keyword>
<evidence type="ECO:0000256" key="7">
    <source>
        <dbReference type="ARBA" id="ARBA00022842"/>
    </source>
</evidence>
<dbReference type="STRING" id="2656787.A0A370TLP4"/>
<dbReference type="Gene3D" id="3.30.420.10">
    <property type="entry name" value="Ribonuclease H-like superfamily/Ribonuclease H"/>
    <property type="match status" value="1"/>
</dbReference>
<evidence type="ECO:0000313" key="19">
    <source>
        <dbReference type="EMBL" id="RDL36452.1"/>
    </source>
</evidence>
<evidence type="ECO:0000256" key="1">
    <source>
        <dbReference type="ARBA" id="ARBA00022578"/>
    </source>
</evidence>
<comment type="catalytic activity">
    <reaction evidence="16">
        <text>DNA(n) + a 2'-deoxyribonucleoside 5'-triphosphate = DNA(n+1) + diphosphate</text>
        <dbReference type="Rhea" id="RHEA:22508"/>
        <dbReference type="Rhea" id="RHEA-COMP:17339"/>
        <dbReference type="Rhea" id="RHEA-COMP:17340"/>
        <dbReference type="ChEBI" id="CHEBI:33019"/>
        <dbReference type="ChEBI" id="CHEBI:61560"/>
        <dbReference type="ChEBI" id="CHEBI:173112"/>
        <dbReference type="EC" id="2.7.7.7"/>
    </reaction>
</comment>
<dbReference type="InterPro" id="IPR057670">
    <property type="entry name" value="SH3_retrovirus"/>
</dbReference>
<evidence type="ECO:0000256" key="10">
    <source>
        <dbReference type="ARBA" id="ARBA00022918"/>
    </source>
</evidence>
<evidence type="ECO:0000256" key="14">
    <source>
        <dbReference type="ARBA" id="ARBA00023268"/>
    </source>
</evidence>
<sequence>MSTEYSTPTVSRPPLVLDRPRDWEPWLETVRSMASGEDRYAWEYINPNSETTPEKRQKPTKPTFKSINPEADSPSKLSANEMELLRLQHFDYQIEYKEYQETSRLINSVQEYIFKSVSIRNRVYLQDQATVYDMLVALKKRLAPTDYATKLDLSAEYAKLRKYNKGESIEQFLQKWETTYGKAVKLNLSEVQGDKPLLDFVQAIKPIEPNFSATQDYHLTKDIRNKSPLPTLYDLVADFRDTYRRNIAASGYSKTHASFATFQNQEQPGNPPKDETAKSKKTPKPKCLCGFTHKQEQCWYLNPSKRPTDWKPNPERIDQLNKLLDHPDQSKTKEQWIQKGYDLANNQGSITTPAPTSSPTPERTLAAYTASFAGVHAPSSQTGIYRLVNCWTLDGASDIHLCNDRKRSQFKKTRDAHDSDRLTSGKTTYPIEAWGTVILNIDTPKGPDQIRLLNVALVPGYMTNLVAMDIINEKGLHWSSRRPLELHQNTGETMCYLKKIDRHLVIDQTTEIEHLSFATSTQSPIARLTKQELHSALGHPGPQVIDHIPNSVENLIVLDPESPTPKTIDCGDCSVSKAHKVISRRTEVDDRSNGKPFDRMAWDLIQEDVGYNGHRWVSHFCCLDHRYHLVFTHHSKSDSFAFMVQVIIWVKAQFGYDVRFIRLDGETALGTEFAVFVNSKGIKQERTAPDSPEQNGGSERAGGILTQIARVIIISARIPFNLWPEAYQMAAYLANRRPILALSWKTPFESVKGYKPRLGHLHPFGCKAYALIKGIPRSQKMRPRAHVGYFMGYSSTNIFRIWVPSLEKVVRTRDATFDHKSFYQPGDIDLGFVLRQEEEVIESLQLPDDMIAEGEVDVDSDTIIVDVPFLPAETATLSTPEDQPANQEAENTITQQPTAENKQANDQAAHYPTPEATPDPISFPTLPPANPSPDSTIEATYNEGTAPQSMDSSSTGQNTVPNSTGNSSARRNEISSHLDEENIIQGPRSRRRRNVYATALLNTHHLSGYNMAFGAAYSLASTQIRPHHTQLEKEPKGWHQMIRHPNATEFRKAADTEFNTLKTMEAFEFVPKQNYQVQEPLPLTWVFKYKLNTDRFLTKYKARLCARGDLQKLEHWQETYAATLAAQTFRFMMALVAGFGLETRQYDAVNAFINSKLEPPLLCKCPEGYEAPGKLLLLHKALYGLKESPLLWYRELTSTLIQLGLYPVPGVNCLYSSSWLTLFFYVDDIIAIFAPKDAVKMDQFEAKLMAKYHLRLLGEANHFLGIRILRERSTKKLWLVQDSYIQGMSSKFNVNINAKAPSTPLPTGELGPYTGQATPQQIFAYQQKVGSINYASVITRADVAKAISRLAEFQLNPGPKHIAAADHLLQYLEGSKGLAIEFNGNATQSKELFSAWSDAAYGDNPTTRYSSNGFCFKLFGGVIHYKATKQKTVTTSSTEAELLAISLAAKELIWWNRLFKAIQFDLQDDQSQTLYCDNQQTIRFLTVDIPRLETKLKHIDIHQCWLRQEVLSGSIKVEWVPTAKMVADGFTKSLPAQKHAEFVRQLNMVDISNKLDSRDKPN</sequence>
<proteinExistence type="predicted"/>
<dbReference type="InterPro" id="IPR043502">
    <property type="entry name" value="DNA/RNA_pol_sf"/>
</dbReference>
<dbReference type="SUPFAM" id="SSF56672">
    <property type="entry name" value="DNA/RNA polymerases"/>
    <property type="match status" value="1"/>
</dbReference>
<dbReference type="SUPFAM" id="SSF53098">
    <property type="entry name" value="Ribonuclease H-like"/>
    <property type="match status" value="1"/>
</dbReference>
<dbReference type="InterPro" id="IPR012337">
    <property type="entry name" value="RNaseH-like_sf"/>
</dbReference>
<evidence type="ECO:0000256" key="3">
    <source>
        <dbReference type="ARBA" id="ARBA00022722"/>
    </source>
</evidence>
<dbReference type="OrthoDB" id="3562068at2759"/>
<evidence type="ECO:0000256" key="8">
    <source>
        <dbReference type="ARBA" id="ARBA00022884"/>
    </source>
</evidence>
<dbReference type="Pfam" id="PF07727">
    <property type="entry name" value="RVT_2"/>
    <property type="match status" value="1"/>
</dbReference>
<keyword evidence="8" id="KW-0694">RNA-binding</keyword>
<evidence type="ECO:0000313" key="20">
    <source>
        <dbReference type="Proteomes" id="UP000254866"/>
    </source>
</evidence>
<reference evidence="19 20" key="1">
    <citation type="journal article" date="2018" name="IMA Fungus">
        <title>IMA Genome-F 9: Draft genome sequence of Annulohypoxylon stygium, Aspergillus mulundensis, Berkeleyomyces basicola (syn. Thielaviopsis basicola), Ceratocystis smalleyi, two Cercospora beticola strains, Coleophoma cylindrospora, Fusarium fracticaudum, Phialophora cf. hyalina, and Morchella septimelata.</title>
        <authorList>
            <person name="Wingfield B.D."/>
            <person name="Bills G.F."/>
            <person name="Dong Y."/>
            <person name="Huang W."/>
            <person name="Nel W.J."/>
            <person name="Swalarsk-Parry B.S."/>
            <person name="Vaghefi N."/>
            <person name="Wilken P.M."/>
            <person name="An Z."/>
            <person name="de Beer Z.W."/>
            <person name="De Vos L."/>
            <person name="Chen L."/>
            <person name="Duong T.A."/>
            <person name="Gao Y."/>
            <person name="Hammerbacher A."/>
            <person name="Kikkert J.R."/>
            <person name="Li Y."/>
            <person name="Li H."/>
            <person name="Li K."/>
            <person name="Li Q."/>
            <person name="Liu X."/>
            <person name="Ma X."/>
            <person name="Naidoo K."/>
            <person name="Pethybridge S.J."/>
            <person name="Sun J."/>
            <person name="Steenkamp E.T."/>
            <person name="van der Nest M.A."/>
            <person name="van Wyk S."/>
            <person name="Wingfield M.J."/>
            <person name="Xiong C."/>
            <person name="Yue Q."/>
            <person name="Zhang X."/>
        </authorList>
    </citation>
    <scope>NUCLEOTIDE SEQUENCE [LARGE SCALE GENOMIC DNA]</scope>
    <source>
        <strain evidence="19 20">BP 5553</strain>
    </source>
</reference>
<dbReference type="GO" id="GO:0032196">
    <property type="term" value="P:transposition"/>
    <property type="evidence" value="ECO:0007669"/>
    <property type="project" value="UniProtKB-KW"/>
</dbReference>
<dbReference type="GO" id="GO:0046872">
    <property type="term" value="F:metal ion binding"/>
    <property type="evidence" value="ECO:0007669"/>
    <property type="project" value="UniProtKB-KW"/>
</dbReference>
<feature type="compositionally biased region" description="Polar residues" evidence="17">
    <location>
        <begin position="932"/>
        <end position="969"/>
    </location>
</feature>
<dbReference type="PANTHER" id="PTHR42648">
    <property type="entry name" value="TRANSPOSASE, PUTATIVE-RELATED"/>
    <property type="match status" value="1"/>
</dbReference>
<dbReference type="InterPro" id="IPR039537">
    <property type="entry name" value="Retrotran_Ty1/copia-like"/>
</dbReference>
<feature type="domain" description="Integrase catalytic" evidence="18">
    <location>
        <begin position="592"/>
        <end position="755"/>
    </location>
</feature>
<dbReference type="RefSeq" id="XP_031869108.1">
    <property type="nucleotide sequence ID" value="XM_032014427.1"/>
</dbReference>
<evidence type="ECO:0000256" key="6">
    <source>
        <dbReference type="ARBA" id="ARBA00022801"/>
    </source>
</evidence>
<keyword evidence="13" id="KW-0233">DNA recombination</keyword>
<keyword evidence="4" id="KW-0479">Metal-binding</keyword>
<evidence type="ECO:0000256" key="2">
    <source>
        <dbReference type="ARBA" id="ARBA00022695"/>
    </source>
</evidence>
<keyword evidence="14" id="KW-0511">Multifunctional enzyme</keyword>
<protein>
    <recommendedName>
        <fullName evidence="18">Integrase catalytic domain-containing protein</fullName>
    </recommendedName>
</protein>